<feature type="region of interest" description="Disordered" evidence="1">
    <location>
        <begin position="38"/>
        <end position="72"/>
    </location>
</feature>
<dbReference type="EMBL" id="JAXARY010000043">
    <property type="protein sequence ID" value="MDX8130395.1"/>
    <property type="molecule type" value="Genomic_DNA"/>
</dbReference>
<evidence type="ECO:0000313" key="3">
    <source>
        <dbReference type="Proteomes" id="UP001284537"/>
    </source>
</evidence>
<dbReference type="Proteomes" id="UP001284537">
    <property type="component" value="Unassembled WGS sequence"/>
</dbReference>
<feature type="compositionally biased region" description="Polar residues" evidence="1">
    <location>
        <begin position="44"/>
        <end position="55"/>
    </location>
</feature>
<dbReference type="RefSeq" id="WP_319963237.1">
    <property type="nucleotide sequence ID" value="NZ_JAXARY010000043.1"/>
</dbReference>
<keyword evidence="3" id="KW-1185">Reference proteome</keyword>
<proteinExistence type="predicted"/>
<evidence type="ECO:0000313" key="2">
    <source>
        <dbReference type="EMBL" id="MDX8130395.1"/>
    </source>
</evidence>
<comment type="caution">
    <text evidence="2">The sequence shown here is derived from an EMBL/GenBank/DDBJ whole genome shotgun (WGS) entry which is preliminary data.</text>
</comment>
<reference evidence="2 3" key="1">
    <citation type="submission" date="2023-11" db="EMBL/GenBank/DDBJ databases">
        <authorList>
            <person name="Ouyang M.-Y."/>
        </authorList>
    </citation>
    <scope>NUCLEOTIDE SEQUENCE [LARGE SCALE GENOMIC DNA]</scope>
    <source>
        <strain evidence="2 3">OY6</strain>
    </source>
</reference>
<accession>A0ABU4ULU8</accession>
<evidence type="ECO:0008006" key="4">
    <source>
        <dbReference type="Google" id="ProtNLM"/>
    </source>
</evidence>
<gene>
    <name evidence="2" type="ORF">QLH52_24100</name>
</gene>
<protein>
    <recommendedName>
        <fullName evidence="4">Secreted protein</fullName>
    </recommendedName>
</protein>
<name>A0ABU4ULU8_9GAMM</name>
<sequence length="111" mass="12075">MKKLFTVIFIFTIFPSISLAWDPIGDLTHPDRIVRNVQREVSGANRSPPESGSIDQPSQLPPEPQESAFPSRPQVYRATCITNSGSCNVTGDIPPRSGMACACDGIRGYIP</sequence>
<evidence type="ECO:0000256" key="1">
    <source>
        <dbReference type="SAM" id="MobiDB-lite"/>
    </source>
</evidence>
<organism evidence="2 3">
    <name type="scientific">Methylomonas defluvii</name>
    <dbReference type="NCBI Taxonomy" id="3045149"/>
    <lineage>
        <taxon>Bacteria</taxon>
        <taxon>Pseudomonadati</taxon>
        <taxon>Pseudomonadota</taxon>
        <taxon>Gammaproteobacteria</taxon>
        <taxon>Methylococcales</taxon>
        <taxon>Methylococcaceae</taxon>
        <taxon>Methylomonas</taxon>
    </lineage>
</organism>